<feature type="non-terminal residue" evidence="1">
    <location>
        <position position="60"/>
    </location>
</feature>
<dbReference type="Proteomes" id="UP001341840">
    <property type="component" value="Unassembled WGS sequence"/>
</dbReference>
<dbReference type="EMBL" id="JASCZI010060449">
    <property type="protein sequence ID" value="MED6131800.1"/>
    <property type="molecule type" value="Genomic_DNA"/>
</dbReference>
<evidence type="ECO:0000313" key="2">
    <source>
        <dbReference type="Proteomes" id="UP001341840"/>
    </source>
</evidence>
<keyword evidence="2" id="KW-1185">Reference proteome</keyword>
<name>A0ABU6S5W8_9FABA</name>
<protein>
    <submittedName>
        <fullName evidence="1">Uncharacterized protein</fullName>
    </submittedName>
</protein>
<comment type="caution">
    <text evidence="1">The sequence shown here is derived from an EMBL/GenBank/DDBJ whole genome shotgun (WGS) entry which is preliminary data.</text>
</comment>
<reference evidence="1 2" key="1">
    <citation type="journal article" date="2023" name="Plants (Basel)">
        <title>Bridging the Gap: Combining Genomics and Transcriptomics Approaches to Understand Stylosanthes scabra, an Orphan Legume from the Brazilian Caatinga.</title>
        <authorList>
            <person name="Ferreira-Neto J.R.C."/>
            <person name="da Silva M.D."/>
            <person name="Binneck E."/>
            <person name="de Melo N.F."/>
            <person name="da Silva R.H."/>
            <person name="de Melo A.L.T.M."/>
            <person name="Pandolfi V."/>
            <person name="Bustamante F.O."/>
            <person name="Brasileiro-Vidal A.C."/>
            <person name="Benko-Iseppon A.M."/>
        </authorList>
    </citation>
    <scope>NUCLEOTIDE SEQUENCE [LARGE SCALE GENOMIC DNA]</scope>
    <source>
        <tissue evidence="1">Leaves</tissue>
    </source>
</reference>
<organism evidence="1 2">
    <name type="scientific">Stylosanthes scabra</name>
    <dbReference type="NCBI Taxonomy" id="79078"/>
    <lineage>
        <taxon>Eukaryota</taxon>
        <taxon>Viridiplantae</taxon>
        <taxon>Streptophyta</taxon>
        <taxon>Embryophyta</taxon>
        <taxon>Tracheophyta</taxon>
        <taxon>Spermatophyta</taxon>
        <taxon>Magnoliopsida</taxon>
        <taxon>eudicotyledons</taxon>
        <taxon>Gunneridae</taxon>
        <taxon>Pentapetalae</taxon>
        <taxon>rosids</taxon>
        <taxon>fabids</taxon>
        <taxon>Fabales</taxon>
        <taxon>Fabaceae</taxon>
        <taxon>Papilionoideae</taxon>
        <taxon>50 kb inversion clade</taxon>
        <taxon>dalbergioids sensu lato</taxon>
        <taxon>Dalbergieae</taxon>
        <taxon>Pterocarpus clade</taxon>
        <taxon>Stylosanthes</taxon>
    </lineage>
</organism>
<evidence type="ECO:0000313" key="1">
    <source>
        <dbReference type="EMBL" id="MED6131800.1"/>
    </source>
</evidence>
<feature type="non-terminal residue" evidence="1">
    <location>
        <position position="1"/>
    </location>
</feature>
<gene>
    <name evidence="1" type="ORF">PIB30_013282</name>
</gene>
<accession>A0ABU6S5W8</accession>
<sequence length="60" mass="6640">ISGSRRGSRLGSPCLPHGNFAPSLFPQKIFRVRVSIQGGIRWDPDFMGIFDSPRLVGNLK</sequence>
<proteinExistence type="predicted"/>